<proteinExistence type="predicted"/>
<dbReference type="EMBL" id="CM055107">
    <property type="protein sequence ID" value="KAJ7528229.1"/>
    <property type="molecule type" value="Genomic_DNA"/>
</dbReference>
<protein>
    <submittedName>
        <fullName evidence="1">Uncharacterized protein</fullName>
    </submittedName>
</protein>
<reference evidence="2" key="1">
    <citation type="journal article" date="2024" name="Proc. Natl. Acad. Sci. U.S.A.">
        <title>Extraordinary preservation of gene collinearity over three hundred million years revealed in homosporous lycophytes.</title>
        <authorList>
            <person name="Li C."/>
            <person name="Wickell D."/>
            <person name="Kuo L.Y."/>
            <person name="Chen X."/>
            <person name="Nie B."/>
            <person name="Liao X."/>
            <person name="Peng D."/>
            <person name="Ji J."/>
            <person name="Jenkins J."/>
            <person name="Williams M."/>
            <person name="Shu S."/>
            <person name="Plott C."/>
            <person name="Barry K."/>
            <person name="Rajasekar S."/>
            <person name="Grimwood J."/>
            <person name="Han X."/>
            <person name="Sun S."/>
            <person name="Hou Z."/>
            <person name="He W."/>
            <person name="Dai G."/>
            <person name="Sun C."/>
            <person name="Schmutz J."/>
            <person name="Leebens-Mack J.H."/>
            <person name="Li F.W."/>
            <person name="Wang L."/>
        </authorList>
    </citation>
    <scope>NUCLEOTIDE SEQUENCE [LARGE SCALE GENOMIC DNA]</scope>
    <source>
        <strain evidence="2">cv. PW_Plant_1</strain>
    </source>
</reference>
<comment type="caution">
    <text evidence="1">The sequence shown here is derived from an EMBL/GenBank/DDBJ whole genome shotgun (WGS) entry which is preliminary data.</text>
</comment>
<name>A0ACC2BEL0_DIPCM</name>
<sequence length="131" mass="14981">MLLYASNFVWTCVASIGTLGLCNVIFVLGRINLSYYFTLKVLGQPEVLSHEHTLICFVLPNNTKNGNASCVIEGVHRNGHQQDSRCIQSPRKWQKFCGHRKSKGSHRLLQQCHMTFCHWDRLKPSHVCMLP</sequence>
<organism evidence="1 2">
    <name type="scientific">Diphasiastrum complanatum</name>
    <name type="common">Issler's clubmoss</name>
    <name type="synonym">Lycopodium complanatum</name>
    <dbReference type="NCBI Taxonomy" id="34168"/>
    <lineage>
        <taxon>Eukaryota</taxon>
        <taxon>Viridiplantae</taxon>
        <taxon>Streptophyta</taxon>
        <taxon>Embryophyta</taxon>
        <taxon>Tracheophyta</taxon>
        <taxon>Lycopodiopsida</taxon>
        <taxon>Lycopodiales</taxon>
        <taxon>Lycopodiaceae</taxon>
        <taxon>Lycopodioideae</taxon>
        <taxon>Diphasiastrum</taxon>
    </lineage>
</organism>
<evidence type="ECO:0000313" key="1">
    <source>
        <dbReference type="EMBL" id="KAJ7528229.1"/>
    </source>
</evidence>
<dbReference type="Proteomes" id="UP001162992">
    <property type="component" value="Chromosome 16"/>
</dbReference>
<gene>
    <name evidence="1" type="ORF">O6H91_16G090700</name>
</gene>
<keyword evidence="2" id="KW-1185">Reference proteome</keyword>
<evidence type="ECO:0000313" key="2">
    <source>
        <dbReference type="Proteomes" id="UP001162992"/>
    </source>
</evidence>
<accession>A0ACC2BEL0</accession>